<evidence type="ECO:0000256" key="2">
    <source>
        <dbReference type="ARBA" id="ARBA00022670"/>
    </source>
</evidence>
<dbReference type="Gene3D" id="3.90.1720.10">
    <property type="entry name" value="endopeptidase domain like (from Nostoc punctiforme)"/>
    <property type="match status" value="1"/>
</dbReference>
<proteinExistence type="inferred from homology"/>
<keyword evidence="2" id="KW-0645">Protease</keyword>
<dbReference type="EMBL" id="JAGQFT020000002">
    <property type="protein sequence ID" value="MBS7456168.1"/>
    <property type="molecule type" value="Genomic_DNA"/>
</dbReference>
<dbReference type="SUPFAM" id="SSF54001">
    <property type="entry name" value="Cysteine proteinases"/>
    <property type="match status" value="1"/>
</dbReference>
<reference evidence="6 7" key="1">
    <citation type="journal article" date="2021" name="Microbiol. Resour. Announc.">
        <title>Draft Genome Sequence of Coralloluteibacterium stylophorae LMG 29479T.</title>
        <authorList>
            <person name="Karlyshev A.V."/>
            <person name="Kudryashova E.B."/>
            <person name="Ariskina E.V."/>
            <person name="Conroy A.P."/>
            <person name="Abidueva E.Y."/>
        </authorList>
    </citation>
    <scope>NUCLEOTIDE SEQUENCE [LARGE SCALE GENOMIC DNA]</scope>
    <source>
        <strain evidence="6 7">LMG 29479</strain>
    </source>
</reference>
<dbReference type="GO" id="GO:0006508">
    <property type="term" value="P:proteolysis"/>
    <property type="evidence" value="ECO:0007669"/>
    <property type="project" value="UniProtKB-KW"/>
</dbReference>
<dbReference type="GO" id="GO:0008234">
    <property type="term" value="F:cysteine-type peptidase activity"/>
    <property type="evidence" value="ECO:0007669"/>
    <property type="project" value="UniProtKB-KW"/>
</dbReference>
<comment type="caution">
    <text evidence="6">The sequence shown here is derived from an EMBL/GenBank/DDBJ whole genome shotgun (WGS) entry which is preliminary data.</text>
</comment>
<keyword evidence="4" id="KW-0788">Thiol protease</keyword>
<dbReference type="Pfam" id="PF12913">
    <property type="entry name" value="SH3_6"/>
    <property type="match status" value="1"/>
</dbReference>
<gene>
    <name evidence="6" type="ORF">KB893_003340</name>
</gene>
<organism evidence="6 7">
    <name type="scientific">Coralloluteibacterium stylophorae</name>
    <dbReference type="NCBI Taxonomy" id="1776034"/>
    <lineage>
        <taxon>Bacteria</taxon>
        <taxon>Pseudomonadati</taxon>
        <taxon>Pseudomonadota</taxon>
        <taxon>Gammaproteobacteria</taxon>
        <taxon>Lysobacterales</taxon>
        <taxon>Lysobacteraceae</taxon>
        <taxon>Coralloluteibacterium</taxon>
    </lineage>
</organism>
<keyword evidence="7" id="KW-1185">Reference proteome</keyword>
<dbReference type="PROSITE" id="PS51935">
    <property type="entry name" value="NLPC_P60"/>
    <property type="match status" value="1"/>
</dbReference>
<dbReference type="InterPro" id="IPR000064">
    <property type="entry name" value="NLP_P60_dom"/>
</dbReference>
<evidence type="ECO:0000256" key="3">
    <source>
        <dbReference type="ARBA" id="ARBA00022801"/>
    </source>
</evidence>
<evidence type="ECO:0000256" key="1">
    <source>
        <dbReference type="ARBA" id="ARBA00007074"/>
    </source>
</evidence>
<dbReference type="PIRSF" id="PIRSF019015">
    <property type="entry name" value="P60_peptidase_YkfC"/>
    <property type="match status" value="1"/>
</dbReference>
<name>A0AAP2FZB9_9GAMM</name>
<accession>A0AAP2FZB9</accession>
<protein>
    <submittedName>
        <fullName evidence="6">SH3 domain-containing protein</fullName>
    </submittedName>
</protein>
<dbReference type="InterPro" id="IPR038765">
    <property type="entry name" value="Papain-like_cys_pep_sf"/>
</dbReference>
<keyword evidence="3" id="KW-0378">Hydrolase</keyword>
<dbReference type="Pfam" id="PF00877">
    <property type="entry name" value="NLPC_P60"/>
    <property type="match status" value="1"/>
</dbReference>
<comment type="similarity">
    <text evidence="1">Belongs to the peptidase C40 family.</text>
</comment>
<evidence type="ECO:0000259" key="5">
    <source>
        <dbReference type="PROSITE" id="PS51935"/>
    </source>
</evidence>
<evidence type="ECO:0000256" key="4">
    <source>
        <dbReference type="ARBA" id="ARBA00022807"/>
    </source>
</evidence>
<dbReference type="Proteomes" id="UP000675747">
    <property type="component" value="Unassembled WGS sequence"/>
</dbReference>
<dbReference type="InterPro" id="IPR039439">
    <property type="entry name" value="SH3b1_dom"/>
</dbReference>
<dbReference type="AlphaFoldDB" id="A0AAP2FZB9"/>
<sequence length="477" mass="50559">MIEAGSAPHATSHLRRMATGLLLAVATLVAGQVRADDAVDRILPSREQLDPAHWIARAADAEAAAPPDAIAAQNARLVALDDSVEDIAALPVELNGAAVAARIRALSTRPTRTLYDERGEIIPSADLDALLAATALQRVPATVAPRFGLAVRRTALRTFPGALRAFSTPGDTDIDRFQESALFPGDAVAALHASADGEWLFVASDRYSAWARAADIALGTREAVFGYGRREPALVVTGATARTVFNPQRPALSALQLDMGVRVPRLADWPAQRAVDGQSAWRGHVIELPVRDADGGLAFAPALLPPTADVADAPLPLDPANLLRQAFKFLGERYGWGHAFEARDCSGFVSEVYRSMGVVLPRNTGDQATSPAFARTGFDADGDRAALRAALAQARVGDLLYIPGHVMMVIGHEDGMTWVIHDVAGVGVSGTDGELLRIPLNQVAVTALEPLRADAGTPLLERIHAIVRPRPDAPATR</sequence>
<dbReference type="InterPro" id="IPR027017">
    <property type="entry name" value="P60_peptidase_YkfC"/>
</dbReference>
<evidence type="ECO:0000313" key="7">
    <source>
        <dbReference type="Proteomes" id="UP000675747"/>
    </source>
</evidence>
<feature type="domain" description="NlpC/P60" evidence="5">
    <location>
        <begin position="316"/>
        <end position="447"/>
    </location>
</feature>
<dbReference type="RefSeq" id="WP_213173435.1">
    <property type="nucleotide sequence ID" value="NZ_JAGQFT020000002.1"/>
</dbReference>
<evidence type="ECO:0000313" key="6">
    <source>
        <dbReference type="EMBL" id="MBS7456168.1"/>
    </source>
</evidence>